<organism evidence="1 2">
    <name type="scientific">Mesorhizobium dulcispinae</name>
    <dbReference type="NCBI Taxonomy" id="3072316"/>
    <lineage>
        <taxon>Bacteria</taxon>
        <taxon>Pseudomonadati</taxon>
        <taxon>Pseudomonadota</taxon>
        <taxon>Alphaproteobacteria</taxon>
        <taxon>Hyphomicrobiales</taxon>
        <taxon>Phyllobacteriaceae</taxon>
        <taxon>Mesorhizobium</taxon>
    </lineage>
</organism>
<dbReference type="InterPro" id="IPR008497">
    <property type="entry name" value="DUF779"/>
</dbReference>
<dbReference type="Proteomes" id="UP001271780">
    <property type="component" value="Unassembled WGS sequence"/>
</dbReference>
<proteinExistence type="predicted"/>
<protein>
    <submittedName>
        <fullName evidence="1">DUF779 domain-containing protein</fullName>
    </submittedName>
</protein>
<keyword evidence="2" id="KW-1185">Reference proteome</keyword>
<dbReference type="EMBL" id="JAVIIZ010000001">
    <property type="protein sequence ID" value="MDX8470665.1"/>
    <property type="molecule type" value="Genomic_DNA"/>
</dbReference>
<dbReference type="RefSeq" id="WP_320261264.1">
    <property type="nucleotide sequence ID" value="NZ_JAVIIX010000001.1"/>
</dbReference>
<dbReference type="PIRSF" id="PIRSF009151">
    <property type="entry name" value="DUF779"/>
    <property type="match status" value="1"/>
</dbReference>
<evidence type="ECO:0000313" key="1">
    <source>
        <dbReference type="EMBL" id="MDX8470665.1"/>
    </source>
</evidence>
<dbReference type="Pfam" id="PF05610">
    <property type="entry name" value="DUF779"/>
    <property type="match status" value="1"/>
</dbReference>
<gene>
    <name evidence="1" type="ORF">RFM27_01060</name>
</gene>
<accession>A0ABU4X780</accession>
<evidence type="ECO:0000313" key="2">
    <source>
        <dbReference type="Proteomes" id="UP001271780"/>
    </source>
</evidence>
<name>A0ABU4X780_9HYPH</name>
<sequence length="121" mass="12915">MDKISLGKVSATPEAEALLAEIIADHGPVLFHQSGGCCDGSSPMCYPRGEFIVGDNDVKLGEIGDTPVYISASQFEAWKHTDLIIDVVPGRGGMFSLDNGREKRFLTRSTVCAVQAPSSDN</sequence>
<reference evidence="1 2" key="1">
    <citation type="submission" date="2023-08" db="EMBL/GenBank/DDBJ databases">
        <title>Implementing the SeqCode for naming new Mesorhizobium species isolated from Vachellia karroo root nodules.</title>
        <authorList>
            <person name="Van Lill M."/>
        </authorList>
    </citation>
    <scope>NUCLEOTIDE SEQUENCE [LARGE SCALE GENOMIC DNA]</scope>
    <source>
        <strain evidence="1 2">VK23A</strain>
    </source>
</reference>
<comment type="caution">
    <text evidence="1">The sequence shown here is derived from an EMBL/GenBank/DDBJ whole genome shotgun (WGS) entry which is preliminary data.</text>
</comment>